<dbReference type="GO" id="GO:0009228">
    <property type="term" value="P:thiamine biosynthetic process"/>
    <property type="evidence" value="ECO:0007669"/>
    <property type="project" value="UniProtKB-KW"/>
</dbReference>
<dbReference type="EMBL" id="JACHJV010000001">
    <property type="protein sequence ID" value="MBB4923383.1"/>
    <property type="molecule type" value="Genomic_DNA"/>
</dbReference>
<dbReference type="Gene3D" id="3.30.1330.10">
    <property type="entry name" value="PurM-like, N-terminal domain"/>
    <property type="match status" value="1"/>
</dbReference>
<dbReference type="GO" id="GO:0005524">
    <property type="term" value="F:ATP binding"/>
    <property type="evidence" value="ECO:0007669"/>
    <property type="project" value="UniProtKB-UniRule"/>
</dbReference>
<evidence type="ECO:0000259" key="2">
    <source>
        <dbReference type="Pfam" id="PF00586"/>
    </source>
</evidence>
<feature type="domain" description="PurM-like N-terminal" evidence="2">
    <location>
        <begin position="32"/>
        <end position="142"/>
    </location>
</feature>
<dbReference type="NCBIfam" id="NF004351">
    <property type="entry name" value="PRK05731.1-4"/>
    <property type="match status" value="1"/>
</dbReference>
<keyword evidence="1" id="KW-0479">Metal-binding</keyword>
<feature type="binding site" evidence="1">
    <location>
        <position position="48"/>
    </location>
    <ligand>
        <name>Mg(2+)</name>
        <dbReference type="ChEBI" id="CHEBI:18420"/>
        <label>4</label>
    </ligand>
</feature>
<evidence type="ECO:0000256" key="1">
    <source>
        <dbReference type="HAMAP-Rule" id="MF_02128"/>
    </source>
</evidence>
<evidence type="ECO:0000313" key="3">
    <source>
        <dbReference type="EMBL" id="MBB4923383.1"/>
    </source>
</evidence>
<feature type="binding site" evidence="1">
    <location>
        <position position="50"/>
    </location>
    <ligand>
        <name>Mg(2+)</name>
        <dbReference type="ChEBI" id="CHEBI:18420"/>
        <label>2</label>
    </ligand>
</feature>
<dbReference type="Pfam" id="PF00586">
    <property type="entry name" value="AIRS"/>
    <property type="match status" value="1"/>
</dbReference>
<dbReference type="GO" id="GO:0009030">
    <property type="term" value="F:thiamine-phosphate kinase activity"/>
    <property type="evidence" value="ECO:0007669"/>
    <property type="project" value="UniProtKB-UniRule"/>
</dbReference>
<dbReference type="InterPro" id="IPR016188">
    <property type="entry name" value="PurM-like_N"/>
</dbReference>
<feature type="binding site" evidence="1">
    <location>
        <position position="152"/>
    </location>
    <ligand>
        <name>ATP</name>
        <dbReference type="ChEBI" id="CHEBI:30616"/>
    </ligand>
</feature>
<dbReference type="SUPFAM" id="SSF56042">
    <property type="entry name" value="PurM C-terminal domain-like"/>
    <property type="match status" value="1"/>
</dbReference>
<dbReference type="GO" id="GO:0009229">
    <property type="term" value="P:thiamine diphosphate biosynthetic process"/>
    <property type="evidence" value="ECO:0007669"/>
    <property type="project" value="UniProtKB-UniRule"/>
</dbReference>
<dbReference type="PIRSF" id="PIRSF005303">
    <property type="entry name" value="Thiam_monoph_kin"/>
    <property type="match status" value="1"/>
</dbReference>
<feature type="binding site" evidence="1">
    <location>
        <position position="49"/>
    </location>
    <ligand>
        <name>Mg(2+)</name>
        <dbReference type="ChEBI" id="CHEBI:18420"/>
        <label>1</label>
    </ligand>
</feature>
<feature type="binding site" evidence="1">
    <location>
        <position position="57"/>
    </location>
    <ligand>
        <name>substrate</name>
    </ligand>
</feature>
<feature type="binding site" evidence="1">
    <location>
        <position position="79"/>
    </location>
    <ligand>
        <name>Mg(2+)</name>
        <dbReference type="ChEBI" id="CHEBI:18420"/>
        <label>3</label>
    </ligand>
</feature>
<dbReference type="PANTHER" id="PTHR30270">
    <property type="entry name" value="THIAMINE-MONOPHOSPHATE KINASE"/>
    <property type="match status" value="1"/>
</dbReference>
<feature type="binding site" evidence="1">
    <location>
        <position position="79"/>
    </location>
    <ligand>
        <name>Mg(2+)</name>
        <dbReference type="ChEBI" id="CHEBI:18420"/>
        <label>4</label>
    </ligand>
</feature>
<keyword evidence="1" id="KW-0067">ATP-binding</keyword>
<comment type="caution">
    <text evidence="1">Lacks conserved residue(s) required for the propagation of feature annotation.</text>
</comment>
<feature type="binding site" evidence="1">
    <location>
        <position position="79"/>
    </location>
    <ligand>
        <name>Mg(2+)</name>
        <dbReference type="ChEBI" id="CHEBI:18420"/>
        <label>2</label>
    </ligand>
</feature>
<comment type="function">
    <text evidence="1">Catalyzes the ATP-dependent phosphorylation of thiamine-monophosphate (TMP) to form thiamine-pyrophosphate (TPP), the active form of vitamin B1.</text>
</comment>
<reference evidence="3 4" key="1">
    <citation type="submission" date="2020-08" db="EMBL/GenBank/DDBJ databases">
        <title>Sequencing the genomes of 1000 actinobacteria strains.</title>
        <authorList>
            <person name="Klenk H.-P."/>
        </authorList>
    </citation>
    <scope>NUCLEOTIDE SEQUENCE [LARGE SCALE GENOMIC DNA]</scope>
    <source>
        <strain evidence="3 4">DSM 41654</strain>
    </source>
</reference>
<dbReference type="Gene3D" id="3.90.650.10">
    <property type="entry name" value="PurM-like C-terminal domain"/>
    <property type="match status" value="1"/>
</dbReference>
<protein>
    <recommendedName>
        <fullName evidence="1">Thiamine-monophosphate kinase</fullName>
        <shortName evidence="1">TMP kinase</shortName>
        <shortName evidence="1">Thiamine-phosphate kinase</shortName>
        <ecNumber evidence="1">2.7.4.16</ecNumber>
    </recommendedName>
</protein>
<dbReference type="NCBIfam" id="TIGR01379">
    <property type="entry name" value="thiL"/>
    <property type="match status" value="1"/>
</dbReference>
<feature type="binding site" evidence="1">
    <location>
        <position position="214"/>
    </location>
    <ligand>
        <name>Mg(2+)</name>
        <dbReference type="ChEBI" id="CHEBI:18420"/>
        <label>3</label>
    </ligand>
</feature>
<feature type="binding site" evidence="1">
    <location>
        <position position="217"/>
    </location>
    <ligand>
        <name>Mg(2+)</name>
        <dbReference type="ChEBI" id="CHEBI:18420"/>
        <label>5</label>
    </ligand>
</feature>
<keyword evidence="1" id="KW-0784">Thiamine biosynthesis</keyword>
<comment type="catalytic activity">
    <reaction evidence="1">
        <text>thiamine phosphate + ATP = thiamine diphosphate + ADP</text>
        <dbReference type="Rhea" id="RHEA:15913"/>
        <dbReference type="ChEBI" id="CHEBI:30616"/>
        <dbReference type="ChEBI" id="CHEBI:37575"/>
        <dbReference type="ChEBI" id="CHEBI:58937"/>
        <dbReference type="ChEBI" id="CHEBI:456216"/>
        <dbReference type="EC" id="2.7.4.16"/>
    </reaction>
</comment>
<dbReference type="Proteomes" id="UP000540506">
    <property type="component" value="Unassembled WGS sequence"/>
</dbReference>
<dbReference type="HAMAP" id="MF_02128">
    <property type="entry name" value="TMP_kinase"/>
    <property type="match status" value="1"/>
</dbReference>
<dbReference type="InterPro" id="IPR006283">
    <property type="entry name" value="ThiL-like"/>
</dbReference>
<dbReference type="AlphaFoldDB" id="A0A7W7VV07"/>
<dbReference type="UniPathway" id="UPA00060">
    <property type="reaction ID" value="UER00142"/>
</dbReference>
<feature type="binding site" evidence="1">
    <location>
        <position position="127"/>
    </location>
    <ligand>
        <name>Mg(2+)</name>
        <dbReference type="ChEBI" id="CHEBI:18420"/>
        <label>1</label>
    </ligand>
</feature>
<dbReference type="CDD" id="cd02194">
    <property type="entry name" value="ThiL"/>
    <property type="match status" value="1"/>
</dbReference>
<keyword evidence="1 3" id="KW-0808">Transferase</keyword>
<dbReference type="GO" id="GO:0000287">
    <property type="term" value="F:magnesium ion binding"/>
    <property type="evidence" value="ECO:0007669"/>
    <property type="project" value="UniProtKB-UniRule"/>
</dbReference>
<feature type="binding site" evidence="1">
    <location>
        <position position="34"/>
    </location>
    <ligand>
        <name>Mg(2+)</name>
        <dbReference type="ChEBI" id="CHEBI:18420"/>
        <label>3</label>
    </ligand>
</feature>
<comment type="similarity">
    <text evidence="1">Belongs to the thiamine-monophosphate kinase family.</text>
</comment>
<feature type="binding site" evidence="1">
    <location>
        <position position="316"/>
    </location>
    <ligand>
        <name>substrate</name>
    </ligand>
</feature>
<keyword evidence="1 3" id="KW-0418">Kinase</keyword>
<name>A0A7W7VV07_KITKI</name>
<dbReference type="EC" id="2.7.4.16" evidence="1"/>
<dbReference type="RefSeq" id="WP_184935405.1">
    <property type="nucleotide sequence ID" value="NZ_JACHJV010000001.1"/>
</dbReference>
<dbReference type="PANTHER" id="PTHR30270:SF0">
    <property type="entry name" value="THIAMINE-MONOPHOSPHATE KINASE"/>
    <property type="match status" value="1"/>
</dbReference>
<comment type="miscellaneous">
    <text evidence="1">Reaction mechanism of ThiL seems to utilize a direct, inline transfer of the gamma-phosphate of ATP to TMP rather than a phosphorylated enzyme intermediate.</text>
</comment>
<feature type="binding site" evidence="1">
    <location>
        <position position="267"/>
    </location>
    <ligand>
        <name>substrate</name>
    </ligand>
</feature>
<dbReference type="InterPro" id="IPR036921">
    <property type="entry name" value="PurM-like_N_sf"/>
</dbReference>
<keyword evidence="1" id="KW-0547">Nucleotide-binding</keyword>
<dbReference type="SUPFAM" id="SSF55326">
    <property type="entry name" value="PurM N-terminal domain-like"/>
    <property type="match status" value="1"/>
</dbReference>
<evidence type="ECO:0000313" key="4">
    <source>
        <dbReference type="Proteomes" id="UP000540506"/>
    </source>
</evidence>
<feature type="binding site" evidence="1">
    <location>
        <position position="216"/>
    </location>
    <ligand>
        <name>ATP</name>
        <dbReference type="ChEBI" id="CHEBI:30616"/>
    </ligand>
</feature>
<comment type="pathway">
    <text evidence="1">Cofactor biosynthesis; thiamine diphosphate biosynthesis; thiamine diphosphate from thiamine phosphate: step 1/1.</text>
</comment>
<organism evidence="3 4">
    <name type="scientific">Kitasatospora kifunensis</name>
    <name type="common">Streptomyces kifunensis</name>
    <dbReference type="NCBI Taxonomy" id="58351"/>
    <lineage>
        <taxon>Bacteria</taxon>
        <taxon>Bacillati</taxon>
        <taxon>Actinomycetota</taxon>
        <taxon>Actinomycetes</taxon>
        <taxon>Kitasatosporales</taxon>
        <taxon>Streptomycetaceae</taxon>
        <taxon>Kitasatospora</taxon>
    </lineage>
</organism>
<comment type="caution">
    <text evidence="3">The sequence shown here is derived from an EMBL/GenBank/DDBJ whole genome shotgun (WGS) entry which is preliminary data.</text>
</comment>
<accession>A0A7W7VV07</accession>
<sequence>MQGTVGELGEFGLIRELTARLPLTSSVELGPGDDAAVVQAPDKRVVATTDVLIEGRHFRRDWSTAYDVGRKSAAQNLADIAAMGAVPTAILLGLVVPADLPTTWATELMDGLRDECQVAGAGVAGGDVVRGDTITLAITALGDLQGRDPVRRSGAQVGDVVAVTGWLGWSAAGLTVLSRGFRSPRAFVEAHRRPEPPYHAGPAAAELGATAMIDVSDGLVADLGHVAQASGVDIDLRAADFDVPAQMADIGQAVGVDPLVWVLSGGEDHAIAATFPAGVQLPARWRVVGTVTGPARAAGRGRVTVDGAPWDRTAGWDHFSAE</sequence>
<keyword evidence="4" id="KW-1185">Reference proteome</keyword>
<keyword evidence="1" id="KW-0460">Magnesium</keyword>
<feature type="binding site" evidence="1">
    <location>
        <position position="34"/>
    </location>
    <ligand>
        <name>Mg(2+)</name>
        <dbReference type="ChEBI" id="CHEBI:18420"/>
        <label>4</label>
    </ligand>
</feature>
<proteinExistence type="inferred from homology"/>
<feature type="binding site" evidence="1">
    <location>
        <position position="50"/>
    </location>
    <ligand>
        <name>Mg(2+)</name>
        <dbReference type="ChEBI" id="CHEBI:18420"/>
        <label>1</label>
    </ligand>
</feature>
<gene>
    <name evidence="1" type="primary">thiL</name>
    <name evidence="3" type="ORF">FHR34_002376</name>
</gene>
<dbReference type="InterPro" id="IPR036676">
    <property type="entry name" value="PurM-like_C_sf"/>
</dbReference>
<feature type="binding site" evidence="1">
    <location>
        <begin position="126"/>
        <end position="127"/>
    </location>
    <ligand>
        <name>ATP</name>
        <dbReference type="ChEBI" id="CHEBI:30616"/>
    </ligand>
</feature>